<dbReference type="PROSITE" id="PS01136">
    <property type="entry name" value="UPF0034"/>
    <property type="match status" value="1"/>
</dbReference>
<comment type="similarity">
    <text evidence="12">Belongs to the dus family.</text>
</comment>
<dbReference type="GO" id="GO:0000049">
    <property type="term" value="F:tRNA binding"/>
    <property type="evidence" value="ECO:0007669"/>
    <property type="project" value="UniProtKB-KW"/>
</dbReference>
<evidence type="ECO:0000256" key="7">
    <source>
        <dbReference type="ARBA" id="ARBA00022857"/>
    </source>
</evidence>
<dbReference type="EMBL" id="DVNH01000006">
    <property type="protein sequence ID" value="HIU51129.1"/>
    <property type="molecule type" value="Genomic_DNA"/>
</dbReference>
<feature type="binding site" evidence="14">
    <location>
        <position position="173"/>
    </location>
    <ligand>
        <name>FMN</name>
        <dbReference type="ChEBI" id="CHEBI:58210"/>
    </ligand>
</feature>
<dbReference type="SUPFAM" id="SSF51395">
    <property type="entry name" value="FMN-linked oxidoreductases"/>
    <property type="match status" value="1"/>
</dbReference>
<keyword evidence="7" id="KW-0521">NADP</keyword>
<dbReference type="GO" id="GO:0017150">
    <property type="term" value="F:tRNA dihydrouridine synthase activity"/>
    <property type="evidence" value="ECO:0007669"/>
    <property type="project" value="InterPro"/>
</dbReference>
<reference evidence="16" key="1">
    <citation type="submission" date="2020-10" db="EMBL/GenBank/DDBJ databases">
        <authorList>
            <person name="Gilroy R."/>
        </authorList>
    </citation>
    <scope>NUCLEOTIDE SEQUENCE</scope>
    <source>
        <strain evidence="16">CHK195-15760</strain>
    </source>
</reference>
<dbReference type="InterPro" id="IPR001269">
    <property type="entry name" value="DUS_fam"/>
</dbReference>
<evidence type="ECO:0000256" key="13">
    <source>
        <dbReference type="PIRSR" id="PIRSR006621-1"/>
    </source>
</evidence>
<feature type="binding site" evidence="14">
    <location>
        <position position="75"/>
    </location>
    <ligand>
        <name>FMN</name>
        <dbReference type="ChEBI" id="CHEBI:58210"/>
    </ligand>
</feature>
<dbReference type="AlphaFoldDB" id="A0A9D1M023"/>
<evidence type="ECO:0000256" key="5">
    <source>
        <dbReference type="ARBA" id="ARBA00022643"/>
    </source>
</evidence>
<comment type="catalytic activity">
    <reaction evidence="10">
        <text>a 5,6-dihydrouridine in tRNA + NADP(+) = a uridine in tRNA + NADPH + H(+)</text>
        <dbReference type="Rhea" id="RHEA:23624"/>
        <dbReference type="Rhea" id="RHEA-COMP:13339"/>
        <dbReference type="Rhea" id="RHEA-COMP:13887"/>
        <dbReference type="ChEBI" id="CHEBI:15378"/>
        <dbReference type="ChEBI" id="CHEBI:57783"/>
        <dbReference type="ChEBI" id="CHEBI:58349"/>
        <dbReference type="ChEBI" id="CHEBI:65315"/>
        <dbReference type="ChEBI" id="CHEBI:74443"/>
    </reaction>
</comment>
<evidence type="ECO:0000256" key="14">
    <source>
        <dbReference type="PIRSR" id="PIRSR006621-2"/>
    </source>
</evidence>
<dbReference type="InterPro" id="IPR013785">
    <property type="entry name" value="Aldolase_TIM"/>
</dbReference>
<feature type="binding site" evidence="14">
    <location>
        <begin position="228"/>
        <end position="229"/>
    </location>
    <ligand>
        <name>FMN</name>
        <dbReference type="ChEBI" id="CHEBI:58210"/>
    </ligand>
</feature>
<dbReference type="InterPro" id="IPR018517">
    <property type="entry name" value="tRNA_hU_synthase_CS"/>
</dbReference>
<feature type="binding site" evidence="14">
    <location>
        <position position="143"/>
    </location>
    <ligand>
        <name>FMN</name>
        <dbReference type="ChEBI" id="CHEBI:58210"/>
    </ligand>
</feature>
<evidence type="ECO:0000313" key="17">
    <source>
        <dbReference type="Proteomes" id="UP000824093"/>
    </source>
</evidence>
<proteinExistence type="inferred from homology"/>
<dbReference type="Gene3D" id="3.20.20.70">
    <property type="entry name" value="Aldolase class I"/>
    <property type="match status" value="1"/>
</dbReference>
<dbReference type="GO" id="GO:0050660">
    <property type="term" value="F:flavin adenine dinucleotide binding"/>
    <property type="evidence" value="ECO:0007669"/>
    <property type="project" value="InterPro"/>
</dbReference>
<dbReference type="CDD" id="cd02801">
    <property type="entry name" value="DUS_like_FMN"/>
    <property type="match status" value="1"/>
</dbReference>
<name>A0A9D1M023_9FIRM</name>
<comment type="cofactor">
    <cofactor evidence="1 12 14">
        <name>FMN</name>
        <dbReference type="ChEBI" id="CHEBI:58210"/>
    </cofactor>
</comment>
<dbReference type="InterPro" id="IPR024036">
    <property type="entry name" value="tRNA-dHydroUridine_Synthase_C"/>
</dbReference>
<organism evidence="16 17">
    <name type="scientific">Candidatus Merdicola faecigallinarum</name>
    <dbReference type="NCBI Taxonomy" id="2840862"/>
    <lineage>
        <taxon>Bacteria</taxon>
        <taxon>Bacillati</taxon>
        <taxon>Bacillota</taxon>
        <taxon>Clostridia</taxon>
        <taxon>Candidatus Merdicola</taxon>
    </lineage>
</organism>
<keyword evidence="5 12" id="KW-0288">FMN</keyword>
<dbReference type="Pfam" id="PF01207">
    <property type="entry name" value="Dus"/>
    <property type="match status" value="1"/>
</dbReference>
<feature type="binding site" evidence="14">
    <location>
        <begin position="21"/>
        <end position="23"/>
    </location>
    <ligand>
        <name>FMN</name>
        <dbReference type="ChEBI" id="CHEBI:58210"/>
    </ligand>
</feature>
<dbReference type="Gene3D" id="1.10.1200.80">
    <property type="entry name" value="Putative flavin oxidoreducatase, domain 2"/>
    <property type="match status" value="1"/>
</dbReference>
<dbReference type="PIRSF" id="PIRSF006621">
    <property type="entry name" value="Dus"/>
    <property type="match status" value="1"/>
</dbReference>
<evidence type="ECO:0000256" key="12">
    <source>
        <dbReference type="PIRNR" id="PIRNR006621"/>
    </source>
</evidence>
<dbReference type="Proteomes" id="UP000824093">
    <property type="component" value="Unassembled WGS sequence"/>
</dbReference>
<evidence type="ECO:0000256" key="6">
    <source>
        <dbReference type="ARBA" id="ARBA00022694"/>
    </source>
</evidence>
<dbReference type="InterPro" id="IPR035587">
    <property type="entry name" value="DUS-like_FMN-bd"/>
</dbReference>
<evidence type="ECO:0000313" key="16">
    <source>
        <dbReference type="EMBL" id="HIU51129.1"/>
    </source>
</evidence>
<dbReference type="PANTHER" id="PTHR45846:SF1">
    <property type="entry name" value="TRNA-DIHYDROURIDINE(47) SYNTHASE [NAD(P)(+)]-LIKE"/>
    <property type="match status" value="1"/>
</dbReference>
<keyword evidence="9 12" id="KW-0560">Oxidoreductase</keyword>
<feature type="active site" description="Proton donor" evidence="13">
    <location>
        <position position="104"/>
    </location>
</feature>
<evidence type="ECO:0000256" key="8">
    <source>
        <dbReference type="ARBA" id="ARBA00022884"/>
    </source>
</evidence>
<keyword evidence="8" id="KW-0694">RNA-binding</keyword>
<comment type="catalytic activity">
    <reaction evidence="11">
        <text>a 5,6-dihydrouridine in tRNA + NAD(+) = a uridine in tRNA + NADH + H(+)</text>
        <dbReference type="Rhea" id="RHEA:54452"/>
        <dbReference type="Rhea" id="RHEA-COMP:13339"/>
        <dbReference type="Rhea" id="RHEA-COMP:13887"/>
        <dbReference type="ChEBI" id="CHEBI:15378"/>
        <dbReference type="ChEBI" id="CHEBI:57540"/>
        <dbReference type="ChEBI" id="CHEBI:57945"/>
        <dbReference type="ChEBI" id="CHEBI:65315"/>
        <dbReference type="ChEBI" id="CHEBI:74443"/>
    </reaction>
</comment>
<reference evidence="16" key="2">
    <citation type="journal article" date="2021" name="PeerJ">
        <title>Extensive microbial diversity within the chicken gut microbiome revealed by metagenomics and culture.</title>
        <authorList>
            <person name="Gilroy R."/>
            <person name="Ravi A."/>
            <person name="Getino M."/>
            <person name="Pursley I."/>
            <person name="Horton D.L."/>
            <person name="Alikhan N.F."/>
            <person name="Baker D."/>
            <person name="Gharbi K."/>
            <person name="Hall N."/>
            <person name="Watson M."/>
            <person name="Adriaenssens E.M."/>
            <person name="Foster-Nyarko E."/>
            <person name="Jarju S."/>
            <person name="Secka A."/>
            <person name="Antonio M."/>
            <person name="Oren A."/>
            <person name="Chaudhuri R.R."/>
            <person name="La Ragione R."/>
            <person name="Hildebrand F."/>
            <person name="Pallen M.J."/>
        </authorList>
    </citation>
    <scope>NUCLEOTIDE SEQUENCE</scope>
    <source>
        <strain evidence="16">CHK195-15760</strain>
    </source>
</reference>
<gene>
    <name evidence="16" type="primary">dusB</name>
    <name evidence="16" type="ORF">IAB70_00660</name>
</gene>
<evidence type="ECO:0000256" key="10">
    <source>
        <dbReference type="ARBA" id="ARBA00048205"/>
    </source>
</evidence>
<dbReference type="PANTHER" id="PTHR45846">
    <property type="entry name" value="TRNA-DIHYDROURIDINE(47) SYNTHASE [NAD(P)(+)]-LIKE"/>
    <property type="match status" value="1"/>
</dbReference>
<keyword evidence="4 12" id="KW-0285">Flavoprotein</keyword>
<keyword evidence="14" id="KW-0547">Nucleotide-binding</keyword>
<keyword evidence="3" id="KW-0820">tRNA-binding</keyword>
<evidence type="ECO:0000256" key="11">
    <source>
        <dbReference type="ARBA" id="ARBA00048802"/>
    </source>
</evidence>
<accession>A0A9D1M023</accession>
<sequence>MYIKPLKIGSVELKNNVLLAPMAGVTDKPFRILCKEQGAGLTFTEMASSKAIFYQDQKTKKLLDIKGESGPIGVQIFGSNVEAMREATKYVNDFADIIDINMGCPAPKVVKNGDGSKLLLDLKLAREIIKNVVKVAEKPVTVKIRKGWDEDHIVAVDAAKMIEEAGAAAITIHGRTRAEFYSGKADLEIIRKVKESVSIPVIGNGDIFDEESAENMFKQTGVDGIMCARGTFGNPWIFREILYYLEHGEKLQKPSKEEKLEMIKRHIQMEVEEKGEEVAIKEMRKQVSWYIKNLKNAAMIREKINQICKEKEMVQVLTEYFENQ</sequence>
<dbReference type="NCBIfam" id="TIGR00737">
    <property type="entry name" value="nifR3_yhdG"/>
    <property type="match status" value="1"/>
</dbReference>
<comment type="function">
    <text evidence="2 12">Catalyzes the synthesis of 5,6-dihydrouridine (D), a modified base found in the D-loop of most tRNAs, via the reduction of the C5-C6 double bond in target uridines.</text>
</comment>
<dbReference type="InterPro" id="IPR004652">
    <property type="entry name" value="DusB-like"/>
</dbReference>
<protein>
    <recommendedName>
        <fullName evidence="12">tRNA-dihydrouridine synthase</fullName>
        <ecNumber evidence="12">1.3.1.-</ecNumber>
    </recommendedName>
</protein>
<evidence type="ECO:0000256" key="1">
    <source>
        <dbReference type="ARBA" id="ARBA00001917"/>
    </source>
</evidence>
<dbReference type="EC" id="1.3.1.-" evidence="12"/>
<evidence type="ECO:0000259" key="15">
    <source>
        <dbReference type="Pfam" id="PF01207"/>
    </source>
</evidence>
<evidence type="ECO:0000256" key="9">
    <source>
        <dbReference type="ARBA" id="ARBA00023002"/>
    </source>
</evidence>
<comment type="caution">
    <text evidence="16">The sequence shown here is derived from an EMBL/GenBank/DDBJ whole genome shotgun (WGS) entry which is preliminary data.</text>
</comment>
<feature type="domain" description="DUS-like FMN-binding" evidence="15">
    <location>
        <begin position="18"/>
        <end position="319"/>
    </location>
</feature>
<keyword evidence="6 12" id="KW-0819">tRNA processing</keyword>
<evidence type="ECO:0000256" key="2">
    <source>
        <dbReference type="ARBA" id="ARBA00002790"/>
    </source>
</evidence>
<evidence type="ECO:0000256" key="4">
    <source>
        <dbReference type="ARBA" id="ARBA00022630"/>
    </source>
</evidence>
<evidence type="ECO:0000256" key="3">
    <source>
        <dbReference type="ARBA" id="ARBA00022555"/>
    </source>
</evidence>